<accession>A0A344L0M9</accession>
<evidence type="ECO:0000256" key="1">
    <source>
        <dbReference type="SAM" id="Phobius"/>
    </source>
</evidence>
<reference evidence="3 4" key="1">
    <citation type="submission" date="2016-04" db="EMBL/GenBank/DDBJ databases">
        <title>Complete genome sequence and analysis of deep-sea sediment isolate, Amycolatopsis sp. WP1.</title>
        <authorList>
            <person name="Wang H."/>
            <person name="Chen S."/>
            <person name="Wu Q."/>
        </authorList>
    </citation>
    <scope>NUCLEOTIDE SEQUENCE [LARGE SCALE GENOMIC DNA]</scope>
    <source>
        <strain evidence="3 4">WP1</strain>
    </source>
</reference>
<dbReference type="EMBL" id="CP015163">
    <property type="protein sequence ID" value="AXB41603.1"/>
    <property type="molecule type" value="Genomic_DNA"/>
</dbReference>
<protein>
    <submittedName>
        <fullName evidence="3">Uncharacterized protein</fullName>
    </submittedName>
</protein>
<dbReference type="KEGG" id="aab:A4R43_02920"/>
<keyword evidence="4" id="KW-1185">Reference proteome</keyword>
<name>A0A344L0M9_9PSEU</name>
<keyword evidence="2" id="KW-0732">Signal</keyword>
<evidence type="ECO:0000313" key="4">
    <source>
        <dbReference type="Proteomes" id="UP000250434"/>
    </source>
</evidence>
<evidence type="ECO:0000313" key="3">
    <source>
        <dbReference type="EMBL" id="AXB41603.1"/>
    </source>
</evidence>
<feature type="chain" id="PRO_5038450520" evidence="2">
    <location>
        <begin position="22"/>
        <end position="111"/>
    </location>
</feature>
<keyword evidence="1" id="KW-0812">Transmembrane</keyword>
<proteinExistence type="predicted"/>
<evidence type="ECO:0000256" key="2">
    <source>
        <dbReference type="SAM" id="SignalP"/>
    </source>
</evidence>
<sequence length="111" mass="11515">MLLAVLVLALAVAGMHHVTHAGAHSGGHTVAVAVENDHEAPEPTTLHDFLHLCLAVLGAGLFLLATAVLRLRRTATRAPGAPRRTRALGGRDGPAPLSGRQLLASTCVLRL</sequence>
<dbReference type="AlphaFoldDB" id="A0A344L0M9"/>
<feature type="transmembrane region" description="Helical" evidence="1">
    <location>
        <begin position="49"/>
        <end position="69"/>
    </location>
</feature>
<keyword evidence="1" id="KW-1133">Transmembrane helix</keyword>
<keyword evidence="1" id="KW-0472">Membrane</keyword>
<gene>
    <name evidence="3" type="ORF">A4R43_02920</name>
</gene>
<feature type="signal peptide" evidence="2">
    <location>
        <begin position="1"/>
        <end position="21"/>
    </location>
</feature>
<organism evidence="3 4">
    <name type="scientific">Amycolatopsis albispora</name>
    <dbReference type="NCBI Taxonomy" id="1804986"/>
    <lineage>
        <taxon>Bacteria</taxon>
        <taxon>Bacillati</taxon>
        <taxon>Actinomycetota</taxon>
        <taxon>Actinomycetes</taxon>
        <taxon>Pseudonocardiales</taxon>
        <taxon>Pseudonocardiaceae</taxon>
        <taxon>Amycolatopsis</taxon>
    </lineage>
</organism>
<dbReference type="Proteomes" id="UP000250434">
    <property type="component" value="Chromosome"/>
</dbReference>